<name>A0A8C5W7Z0_9ANUR</name>
<dbReference type="InterPro" id="IPR001828">
    <property type="entry name" value="ANF_lig-bd_rcpt"/>
</dbReference>
<keyword evidence="12" id="KW-0807">Transducer</keyword>
<evidence type="ECO:0000259" key="19">
    <source>
        <dbReference type="PROSITE" id="PS50259"/>
    </source>
</evidence>
<dbReference type="Ensembl" id="ENSLLET00000024583.1">
    <property type="protein sequence ID" value="ENSLLEP00000023677.1"/>
    <property type="gene ID" value="ENSLLEG00000015057.1"/>
</dbReference>
<dbReference type="PROSITE" id="PS00980">
    <property type="entry name" value="G_PROTEIN_RECEP_F3_2"/>
    <property type="match status" value="1"/>
</dbReference>
<keyword evidence="4" id="KW-0716">Sensory transduction</keyword>
<dbReference type="Gene3D" id="2.10.50.30">
    <property type="entry name" value="GPCR, family 3, nine cysteines domain"/>
    <property type="match status" value="1"/>
</dbReference>
<comment type="subcellular location">
    <subcellularLocation>
        <location evidence="1">Cell membrane</location>
        <topology evidence="1">Multi-pass membrane protein</topology>
    </subcellularLocation>
</comment>
<dbReference type="AlphaFoldDB" id="A0A8C5W7Z0"/>
<feature type="transmembrane region" description="Helical" evidence="18">
    <location>
        <begin position="534"/>
        <end position="567"/>
    </location>
</feature>
<evidence type="ECO:0000313" key="21">
    <source>
        <dbReference type="Proteomes" id="UP000694569"/>
    </source>
</evidence>
<protein>
    <recommendedName>
        <fullName evidence="16">Taste receptor type 1 member 2</fullName>
    </recommendedName>
    <alternativeName>
        <fullName evidence="17">Sweet taste receptor T1R2</fullName>
    </alternativeName>
</protein>
<evidence type="ECO:0000256" key="13">
    <source>
        <dbReference type="ARBA" id="ARBA00037659"/>
    </source>
</evidence>
<reference evidence="20" key="1">
    <citation type="submission" date="2025-08" db="UniProtKB">
        <authorList>
            <consortium name="Ensembl"/>
        </authorList>
    </citation>
    <scope>IDENTIFICATION</scope>
</reference>
<dbReference type="PROSITE" id="PS50259">
    <property type="entry name" value="G_PROTEIN_RECEP_F3_4"/>
    <property type="match status" value="1"/>
</dbReference>
<evidence type="ECO:0000256" key="5">
    <source>
        <dbReference type="ARBA" id="ARBA00022692"/>
    </source>
</evidence>
<comment type="function">
    <text evidence="13">Putative taste receptor. TAS1R2/TAS1R3 recognizes diverse natural and synthetic sweeteners.</text>
</comment>
<keyword evidence="7 18" id="KW-1133">Transmembrane helix</keyword>
<keyword evidence="9 18" id="KW-0472">Membrane</keyword>
<evidence type="ECO:0000256" key="16">
    <source>
        <dbReference type="ARBA" id="ARBA00040704"/>
    </source>
</evidence>
<evidence type="ECO:0000256" key="15">
    <source>
        <dbReference type="ARBA" id="ARBA00038699"/>
    </source>
</evidence>
<feature type="transmembrane region" description="Helical" evidence="18">
    <location>
        <begin position="735"/>
        <end position="755"/>
    </location>
</feature>
<feature type="transmembrane region" description="Helical" evidence="18">
    <location>
        <begin position="761"/>
        <end position="783"/>
    </location>
</feature>
<dbReference type="InterPro" id="IPR038550">
    <property type="entry name" value="GPCR_3_9-Cys_sf"/>
</dbReference>
<evidence type="ECO:0000256" key="9">
    <source>
        <dbReference type="ARBA" id="ARBA00023136"/>
    </source>
</evidence>
<dbReference type="FunFam" id="2.10.50.30:FF:000004">
    <property type="entry name" value="Taste receptor type 1 member 3-like protein"/>
    <property type="match status" value="1"/>
</dbReference>
<dbReference type="PANTHER" id="PTHR24061">
    <property type="entry name" value="CALCIUM-SENSING RECEPTOR-RELATED"/>
    <property type="match status" value="1"/>
</dbReference>
<dbReference type="InterPro" id="IPR028082">
    <property type="entry name" value="Peripla_BP_I"/>
</dbReference>
<evidence type="ECO:0000256" key="1">
    <source>
        <dbReference type="ARBA" id="ARBA00004651"/>
    </source>
</evidence>
<keyword evidence="2" id="KW-1003">Cell membrane</keyword>
<evidence type="ECO:0000256" key="8">
    <source>
        <dbReference type="ARBA" id="ARBA00023040"/>
    </source>
</evidence>
<dbReference type="FunFam" id="3.40.50.2300:FF:000016">
    <property type="entry name" value="Taste 1 receptor member 2"/>
    <property type="match status" value="1"/>
</dbReference>
<evidence type="ECO:0000256" key="14">
    <source>
        <dbReference type="ARBA" id="ARBA00038492"/>
    </source>
</evidence>
<dbReference type="PRINTS" id="PR00592">
    <property type="entry name" value="CASENSINGR"/>
</dbReference>
<feature type="transmembrane region" description="Helical" evidence="18">
    <location>
        <begin position="706"/>
        <end position="723"/>
    </location>
</feature>
<organism evidence="20 21">
    <name type="scientific">Leptobrachium leishanense</name>
    <name type="common">Leishan spiny toad</name>
    <dbReference type="NCBI Taxonomy" id="445787"/>
    <lineage>
        <taxon>Eukaryota</taxon>
        <taxon>Metazoa</taxon>
        <taxon>Chordata</taxon>
        <taxon>Craniata</taxon>
        <taxon>Vertebrata</taxon>
        <taxon>Euteleostomi</taxon>
        <taxon>Amphibia</taxon>
        <taxon>Batrachia</taxon>
        <taxon>Anura</taxon>
        <taxon>Pelobatoidea</taxon>
        <taxon>Megophryidae</taxon>
        <taxon>Leptobrachium</taxon>
    </lineage>
</organism>
<feature type="transmembrane region" description="Helical" evidence="18">
    <location>
        <begin position="579"/>
        <end position="598"/>
    </location>
</feature>
<keyword evidence="8" id="KW-0297">G-protein coupled receptor</keyword>
<evidence type="ECO:0000256" key="18">
    <source>
        <dbReference type="SAM" id="Phobius"/>
    </source>
</evidence>
<evidence type="ECO:0000256" key="17">
    <source>
        <dbReference type="ARBA" id="ARBA00042616"/>
    </source>
</evidence>
<proteinExistence type="inferred from homology"/>
<keyword evidence="5 18" id="KW-0812">Transmembrane</keyword>
<sequence length="817" mass="91021">MQTYHKNGQNASSEFVFRGDYTLGGLFSLHASGADLALGNESVIERCSSSDVNPAGYLNAQVMKFALEEINNSSTLLPNVTLGYEIFDTCYIYNSIQPALNLMSRDNVFDTEANYSNYIPKVISVVGPDTTDAAETTADLFNLLLIPQINIFATSKRLSELNLPSCFQTIPSSDMQQQAIADVLTYFNWTWIAVLGSADEYGHHGMQDLIQSTSDLNICVAYHGIIPFRVSGKEKDWNNIILQIVNNITSVNVNVIVVFSADVIARDFFRKVIEMNLPGKVWIATETWSLATSIYNLPNSQRLGTVLGIATKYVEIPGMEEYLSNVQRRKSNDLNLEDSCLKDCRTCLNSSDGSLFLFAGERVSFSVYAAAYAVAHALHQALGCSSKHCNTIAIYPWQITGAFRQVNFSLLGNSIRFNQQGDSPTGFDIITWNWLGKTNFENVGSYSELGSLQINADNKIKWQTSNNQVPSSVCSPECRPGQEKKQTGNFLCCFVCVSCAAGQYLNENETCVTCSKNQWSRGGSNFCYKKIRVFLLWYDTLTVAICAMTLLGMLLTLVVIVTFIVCIKSPVIKAAGGKRCFLMLPALLSGYLSILAYLGEPDTMRCILRLPVYSLSLTICFSYIAIRSFQIVCIFKMSSKLPATYDYWLKQNGQYVCFAILCSTQVLISCVWIIVNPPTAFTRDLGADQVLIVCSQFTSIYNILQYSYNALLSLLCFTFAYMGKELPKNYNEAKCITFTMLIFFVVCIFFFTAQIVEVGEYVNAINAGLALTSLLGITGGYFFPKCYIIFFRPQHNTTKYFQSTIQSYTKRGTGSSK</sequence>
<reference evidence="20" key="2">
    <citation type="submission" date="2025-09" db="UniProtKB">
        <authorList>
            <consortium name="Ensembl"/>
        </authorList>
    </citation>
    <scope>IDENTIFICATION</scope>
</reference>
<dbReference type="InterPro" id="IPR017979">
    <property type="entry name" value="GPCR_3_CS"/>
</dbReference>
<comment type="similarity">
    <text evidence="14">Belongs to the G-protein coupled receptor 3 family. TAS1R subfamily.</text>
</comment>
<dbReference type="GO" id="GO:0005886">
    <property type="term" value="C:plasma membrane"/>
    <property type="evidence" value="ECO:0007669"/>
    <property type="project" value="UniProtKB-SubCell"/>
</dbReference>
<evidence type="ECO:0000256" key="6">
    <source>
        <dbReference type="ARBA" id="ARBA00022729"/>
    </source>
</evidence>
<evidence type="ECO:0000256" key="7">
    <source>
        <dbReference type="ARBA" id="ARBA00022989"/>
    </source>
</evidence>
<evidence type="ECO:0000256" key="12">
    <source>
        <dbReference type="ARBA" id="ARBA00023224"/>
    </source>
</evidence>
<evidence type="ECO:0000256" key="4">
    <source>
        <dbReference type="ARBA" id="ARBA00022606"/>
    </source>
</evidence>
<dbReference type="OrthoDB" id="5984008at2759"/>
<dbReference type="GO" id="GO:0033041">
    <property type="term" value="F:sweet taste receptor activity"/>
    <property type="evidence" value="ECO:0007669"/>
    <property type="project" value="TreeGrafter"/>
</dbReference>
<dbReference type="PRINTS" id="PR00248">
    <property type="entry name" value="GPCRMGR"/>
</dbReference>
<keyword evidence="21" id="KW-1185">Reference proteome</keyword>
<keyword evidence="3" id="KW-0919">Taste</keyword>
<dbReference type="Pfam" id="PF01094">
    <property type="entry name" value="ANF_receptor"/>
    <property type="match status" value="1"/>
</dbReference>
<dbReference type="Proteomes" id="UP000694569">
    <property type="component" value="Unplaced"/>
</dbReference>
<dbReference type="InterPro" id="IPR011500">
    <property type="entry name" value="GPCR_3_9-Cys_dom"/>
</dbReference>
<keyword evidence="11" id="KW-0325">Glycoprotein</keyword>
<dbReference type="SUPFAM" id="SSF53822">
    <property type="entry name" value="Periplasmic binding protein-like I"/>
    <property type="match status" value="1"/>
</dbReference>
<feature type="transmembrane region" description="Helical" evidence="18">
    <location>
        <begin position="610"/>
        <end position="635"/>
    </location>
</feature>
<evidence type="ECO:0000313" key="20">
    <source>
        <dbReference type="Ensembl" id="ENSLLEP00000023677.1"/>
    </source>
</evidence>
<evidence type="ECO:0000256" key="11">
    <source>
        <dbReference type="ARBA" id="ARBA00023180"/>
    </source>
</evidence>
<dbReference type="Pfam" id="PF00003">
    <property type="entry name" value="7tm_3"/>
    <property type="match status" value="1"/>
</dbReference>
<dbReference type="InterPro" id="IPR000337">
    <property type="entry name" value="GPCR_3"/>
</dbReference>
<dbReference type="Pfam" id="PF07562">
    <property type="entry name" value="NCD3G"/>
    <property type="match status" value="1"/>
</dbReference>
<accession>A0A8C5W7Z0</accession>
<dbReference type="InterPro" id="IPR017978">
    <property type="entry name" value="GPCR_3_C"/>
</dbReference>
<evidence type="ECO:0000256" key="3">
    <source>
        <dbReference type="ARBA" id="ARBA00022480"/>
    </source>
</evidence>
<dbReference type="GeneTree" id="ENSGT00940000156136"/>
<evidence type="ECO:0000256" key="10">
    <source>
        <dbReference type="ARBA" id="ARBA00023170"/>
    </source>
</evidence>
<dbReference type="GO" id="GO:1903767">
    <property type="term" value="C:sweet taste receptor complex"/>
    <property type="evidence" value="ECO:0007669"/>
    <property type="project" value="TreeGrafter"/>
</dbReference>
<feature type="transmembrane region" description="Helical" evidence="18">
    <location>
        <begin position="655"/>
        <end position="675"/>
    </location>
</feature>
<keyword evidence="6" id="KW-0732">Signal</keyword>
<feature type="domain" description="G-protein coupled receptors family 3 profile" evidence="19">
    <location>
        <begin position="541"/>
        <end position="805"/>
    </location>
</feature>
<keyword evidence="10" id="KW-0675">Receptor</keyword>
<dbReference type="PROSITE" id="PS00981">
    <property type="entry name" value="G_PROTEIN_RECEP_F3_3"/>
    <property type="match status" value="1"/>
</dbReference>
<evidence type="ECO:0000256" key="2">
    <source>
        <dbReference type="ARBA" id="ARBA00022475"/>
    </source>
</evidence>
<dbReference type="Gene3D" id="3.40.50.2300">
    <property type="match status" value="2"/>
</dbReference>
<dbReference type="GO" id="GO:0004930">
    <property type="term" value="F:G protein-coupled receptor activity"/>
    <property type="evidence" value="ECO:0007669"/>
    <property type="project" value="UniProtKB-KW"/>
</dbReference>
<dbReference type="InterPro" id="IPR000068">
    <property type="entry name" value="GPCR_3_Ca_sens_rcpt-rel"/>
</dbReference>
<dbReference type="PANTHER" id="PTHR24061:SF517">
    <property type="entry name" value="TASTE RECEPTOR TYPE 1 MEMBER 2"/>
    <property type="match status" value="1"/>
</dbReference>
<comment type="subunit">
    <text evidence="15">Forms heterodimers with TAS1R3.</text>
</comment>